<proteinExistence type="predicted"/>
<evidence type="ECO:0000313" key="6">
    <source>
        <dbReference type="Proteomes" id="UP000000603"/>
    </source>
</evidence>
<feature type="transmembrane region" description="Helical" evidence="2">
    <location>
        <begin position="101"/>
        <end position="122"/>
    </location>
</feature>
<keyword evidence="2" id="KW-0812">Transmembrane</keyword>
<reference evidence="5 6" key="1">
    <citation type="journal article" date="2004" name="Science">
        <title>The complete genome sequence of Propionibacterium acnes, a commensal of human skin.</title>
        <authorList>
            <person name="Bruggemann H."/>
            <person name="Henne A."/>
            <person name="Hoster F."/>
            <person name="Liesegang H."/>
            <person name="Wiezer A."/>
            <person name="Strittmatter A."/>
            <person name="Hujer S."/>
            <person name="Durre P."/>
            <person name="Gottschalk G."/>
        </authorList>
    </citation>
    <scope>NUCLEOTIDE SEQUENCE [LARGE SCALE GENOMIC DNA]</scope>
    <source>
        <strain evidence="6">DSM 16379 / KPA171202</strain>
    </source>
</reference>
<evidence type="ECO:0000259" key="3">
    <source>
        <dbReference type="Pfam" id="PF10081"/>
    </source>
</evidence>
<protein>
    <submittedName>
        <fullName evidence="5">Conserved membrane-spanning protein</fullName>
    </submittedName>
</protein>
<dbReference type="Proteomes" id="UP000000603">
    <property type="component" value="Chromosome"/>
</dbReference>
<dbReference type="SUPFAM" id="SSF53474">
    <property type="entry name" value="alpha/beta-Hydrolases"/>
    <property type="match status" value="1"/>
</dbReference>
<dbReference type="EnsemblBacteria" id="AAT83595">
    <property type="protein sequence ID" value="AAT83595"/>
    <property type="gene ID" value="PPA1872"/>
</dbReference>
<dbReference type="InterPro" id="IPR027787">
    <property type="entry name" value="Alpha/beta-hydrolase_catalytic"/>
</dbReference>
<dbReference type="AlphaFoldDB" id="Q6A6L8"/>
<feature type="domain" description="Alpha/beta-hydrolase N-terminal" evidence="4">
    <location>
        <begin position="89"/>
        <end position="301"/>
    </location>
</feature>
<keyword evidence="2" id="KW-1133">Transmembrane helix</keyword>
<feature type="region of interest" description="Disordered" evidence="1">
    <location>
        <begin position="262"/>
        <end position="282"/>
    </location>
</feature>
<feature type="domain" description="Alpha/beta-hydrolase catalytic" evidence="3">
    <location>
        <begin position="318"/>
        <end position="599"/>
    </location>
</feature>
<dbReference type="KEGG" id="pac:PPA1872"/>
<dbReference type="HOGENOM" id="CLU_023789_0_0_11"/>
<gene>
    <name evidence="5" type="ordered locus">PPA1872</name>
</gene>
<accession>Q6A6L8</accession>
<organism evidence="5 6">
    <name type="scientific">Cutibacterium acnes (strain DSM 16379 / KPA171202)</name>
    <name type="common">Propionibacterium acnes</name>
    <dbReference type="NCBI Taxonomy" id="267747"/>
    <lineage>
        <taxon>Bacteria</taxon>
        <taxon>Bacillati</taxon>
        <taxon>Actinomycetota</taxon>
        <taxon>Actinomycetes</taxon>
        <taxon>Propionibacteriales</taxon>
        <taxon>Propionibacteriaceae</taxon>
        <taxon>Cutibacterium</taxon>
    </lineage>
</organism>
<dbReference type="Pfam" id="PF10081">
    <property type="entry name" value="Abhydrolase_9"/>
    <property type="match status" value="1"/>
</dbReference>
<evidence type="ECO:0000256" key="1">
    <source>
        <dbReference type="SAM" id="MobiDB-lite"/>
    </source>
</evidence>
<dbReference type="InterPro" id="IPR029058">
    <property type="entry name" value="AB_hydrolase_fold"/>
</dbReference>
<dbReference type="ESTHER" id="proac-q6a6l8">
    <property type="family name" value="Abhydrolase_9"/>
</dbReference>
<feature type="transmembrane region" description="Helical" evidence="2">
    <location>
        <begin position="69"/>
        <end position="89"/>
    </location>
</feature>
<evidence type="ECO:0000259" key="4">
    <source>
        <dbReference type="Pfam" id="PF15420"/>
    </source>
</evidence>
<feature type="transmembrane region" description="Helical" evidence="2">
    <location>
        <begin position="218"/>
        <end position="240"/>
    </location>
</feature>
<feature type="compositionally biased region" description="Low complexity" evidence="1">
    <location>
        <begin position="13"/>
        <end position="22"/>
    </location>
</feature>
<feature type="transmembrane region" description="Helical" evidence="2">
    <location>
        <begin position="143"/>
        <end position="162"/>
    </location>
</feature>
<name>Q6A6L8_CUTAK</name>
<dbReference type="eggNOG" id="COG4425">
    <property type="taxonomic scope" value="Bacteria"/>
</dbReference>
<evidence type="ECO:0000256" key="2">
    <source>
        <dbReference type="SAM" id="Phobius"/>
    </source>
</evidence>
<feature type="region of interest" description="Disordered" evidence="1">
    <location>
        <begin position="1"/>
        <end position="25"/>
    </location>
</feature>
<evidence type="ECO:0000313" key="5">
    <source>
        <dbReference type="EMBL" id="AAT83595.1"/>
    </source>
</evidence>
<dbReference type="Pfam" id="PF15420">
    <property type="entry name" value="Abhydrolase_9_N"/>
    <property type="match status" value="1"/>
</dbReference>
<feature type="transmembrane region" description="Helical" evidence="2">
    <location>
        <begin position="182"/>
        <end position="206"/>
    </location>
</feature>
<dbReference type="EMBL" id="AE017283">
    <property type="protein sequence ID" value="AAT83595.1"/>
    <property type="molecule type" value="Genomic_DNA"/>
</dbReference>
<dbReference type="InterPro" id="IPR027788">
    <property type="entry name" value="Alpha/beta-hydrolase_N_dom"/>
</dbReference>
<sequence>MNIVKPRPTSKVGRGSSLSGQRGRVRSWQVKTARRRYWKDVALTTQIVPWVPKHGYPARLANRSWPAKVLRRASIVGLIFALFGLWTALTPSLVPRTWWMVAVNVWLSTLFAYGIGGFIGRISRWLAEITRLHVTVSTSAVRGIRRSWYAILTLISLGMFIWCTRQQRSVSDAVGLPRKVWFAQTVGVLTGLVFFVTTVLLMRFIAHGIRTLYTGVHRFIAQPVLAVVVVALSVALLLWATNNVIVRTTANGVAHVMAQTNAQTAAGRTPPTSPLRSGSPASLQTWDGLGREGKDVVTDGPSAAMISDVMGKPAKEPIRVYAGLNAQRDYTAEARGVLAELIRTGAFHRKVLVIQNGTGSGWVEEWSVSAVEYLTRGDCATATMQYSYLGSVGAFLLDRESPKQGARALFTIIYNYWKTLDPQTRPKLYTSGVSLGSFGGQAAFASINDMVSKVDGAVWVGTPGFTPIWKDLEKHRREGSPEIVPVIGNGRVVRFIGNPREITHDHWGAPYPPWRSHTRIAYVQHPSDPVTWWSPEMIWAEPDWMRERAGNDVNPHILWTPWSSFWQVTADMTLATTPPGGHGHNYHSEFIPIWAAVLGISCDDNTVAAVAKAIPKTSAPR</sequence>
<keyword evidence="2" id="KW-0472">Membrane</keyword>